<evidence type="ECO:0000313" key="12">
    <source>
        <dbReference type="Proteomes" id="UP000014500"/>
    </source>
</evidence>
<dbReference type="OMA" id="IAFVCTR"/>
<dbReference type="PhylomeDB" id="T1J0M7"/>
<dbReference type="NCBIfam" id="TIGR00861">
    <property type="entry name" value="MIP"/>
    <property type="match status" value="1"/>
</dbReference>
<dbReference type="Gene3D" id="1.20.1080.10">
    <property type="entry name" value="Glycerol uptake facilitator protein"/>
    <property type="match status" value="1"/>
</dbReference>
<dbReference type="PANTHER" id="PTHR19139:SF199">
    <property type="entry name" value="MIP17260P"/>
    <property type="match status" value="1"/>
</dbReference>
<evidence type="ECO:0000256" key="2">
    <source>
        <dbReference type="ARBA" id="ARBA00006175"/>
    </source>
</evidence>
<protein>
    <recommendedName>
        <fullName evidence="13">Aquaporin</fullName>
    </recommendedName>
</protein>
<keyword evidence="7 10" id="KW-0472">Membrane</keyword>
<evidence type="ECO:0000313" key="11">
    <source>
        <dbReference type="EnsemblMetazoa" id="SMAR007081-PA"/>
    </source>
</evidence>
<evidence type="ECO:0000256" key="1">
    <source>
        <dbReference type="ARBA" id="ARBA00004651"/>
    </source>
</evidence>
<evidence type="ECO:0000256" key="4">
    <source>
        <dbReference type="ARBA" id="ARBA00022475"/>
    </source>
</evidence>
<dbReference type="AlphaFoldDB" id="T1J0M7"/>
<dbReference type="STRING" id="126957.T1J0M7"/>
<dbReference type="HOGENOM" id="CLU_020019_3_3_1"/>
<keyword evidence="4" id="KW-1003">Cell membrane</keyword>
<feature type="transmembrane region" description="Helical" evidence="10">
    <location>
        <begin position="202"/>
        <end position="222"/>
    </location>
</feature>
<name>T1J0M7_STRMM</name>
<dbReference type="SUPFAM" id="SSF81338">
    <property type="entry name" value="Aquaporin-like"/>
    <property type="match status" value="1"/>
</dbReference>
<evidence type="ECO:0000256" key="10">
    <source>
        <dbReference type="SAM" id="Phobius"/>
    </source>
</evidence>
<dbReference type="PANTHER" id="PTHR19139">
    <property type="entry name" value="AQUAPORIN TRANSPORTER"/>
    <property type="match status" value="1"/>
</dbReference>
<feature type="transmembrane region" description="Helical" evidence="10">
    <location>
        <begin position="49"/>
        <end position="67"/>
    </location>
</feature>
<feature type="transmembrane region" description="Helical" evidence="10">
    <location>
        <begin position="127"/>
        <end position="149"/>
    </location>
</feature>
<dbReference type="InterPro" id="IPR034294">
    <property type="entry name" value="Aquaporin_transptr"/>
</dbReference>
<dbReference type="InterPro" id="IPR022357">
    <property type="entry name" value="MIP_CS"/>
</dbReference>
<evidence type="ECO:0000256" key="3">
    <source>
        <dbReference type="ARBA" id="ARBA00022448"/>
    </source>
</evidence>
<evidence type="ECO:0000256" key="7">
    <source>
        <dbReference type="ARBA" id="ARBA00023136"/>
    </source>
</evidence>
<dbReference type="CDD" id="cd00333">
    <property type="entry name" value="MIP"/>
    <property type="match status" value="1"/>
</dbReference>
<dbReference type="EMBL" id="JH431738">
    <property type="status" value="NOT_ANNOTATED_CDS"/>
    <property type="molecule type" value="Genomic_DNA"/>
</dbReference>
<dbReference type="InterPro" id="IPR023271">
    <property type="entry name" value="Aquaporin-like"/>
</dbReference>
<evidence type="ECO:0000256" key="8">
    <source>
        <dbReference type="RuleBase" id="RU000477"/>
    </source>
</evidence>
<dbReference type="GO" id="GO:0015250">
    <property type="term" value="F:water channel activity"/>
    <property type="evidence" value="ECO:0007669"/>
    <property type="project" value="TreeGrafter"/>
</dbReference>
<feature type="transmembrane region" description="Helical" evidence="10">
    <location>
        <begin position="242"/>
        <end position="261"/>
    </location>
</feature>
<comment type="subcellular location">
    <subcellularLocation>
        <location evidence="1">Cell membrane</location>
        <topology evidence="1">Multi-pass membrane protein</topology>
    </subcellularLocation>
</comment>
<reference evidence="12" key="1">
    <citation type="submission" date="2011-05" db="EMBL/GenBank/DDBJ databases">
        <authorList>
            <person name="Richards S.R."/>
            <person name="Qu J."/>
            <person name="Jiang H."/>
            <person name="Jhangiani S.N."/>
            <person name="Agravi P."/>
            <person name="Goodspeed R."/>
            <person name="Gross S."/>
            <person name="Mandapat C."/>
            <person name="Jackson L."/>
            <person name="Mathew T."/>
            <person name="Pu L."/>
            <person name="Thornton R."/>
            <person name="Saada N."/>
            <person name="Wilczek-Boney K.B."/>
            <person name="Lee S."/>
            <person name="Kovar C."/>
            <person name="Wu Y."/>
            <person name="Scherer S.E."/>
            <person name="Worley K.C."/>
            <person name="Muzny D.M."/>
            <person name="Gibbs R."/>
        </authorList>
    </citation>
    <scope>NUCLEOTIDE SEQUENCE</scope>
    <source>
        <strain evidence="12">Brora</strain>
    </source>
</reference>
<keyword evidence="5 8" id="KW-0812">Transmembrane</keyword>
<dbReference type="EnsemblMetazoa" id="SMAR007081-RA">
    <property type="protein sequence ID" value="SMAR007081-PA"/>
    <property type="gene ID" value="SMAR007081"/>
</dbReference>
<feature type="transmembrane region" description="Helical" evidence="10">
    <location>
        <begin position="87"/>
        <end position="106"/>
    </location>
</feature>
<accession>T1J0M7</accession>
<feature type="region of interest" description="Disordered" evidence="9">
    <location>
        <begin position="285"/>
        <end position="308"/>
    </location>
</feature>
<dbReference type="GO" id="GO:0005886">
    <property type="term" value="C:plasma membrane"/>
    <property type="evidence" value="ECO:0007669"/>
    <property type="project" value="UniProtKB-SubCell"/>
</dbReference>
<dbReference type="Proteomes" id="UP000014500">
    <property type="component" value="Unassembled WGS sequence"/>
</dbReference>
<keyword evidence="12" id="KW-1185">Reference proteome</keyword>
<dbReference type="PRINTS" id="PR00783">
    <property type="entry name" value="MINTRINSICP"/>
</dbReference>
<feature type="transmembrane region" description="Helical" evidence="10">
    <location>
        <begin position="169"/>
        <end position="190"/>
    </location>
</feature>
<dbReference type="Pfam" id="PF00230">
    <property type="entry name" value="MIP"/>
    <property type="match status" value="1"/>
</dbReference>
<evidence type="ECO:0008006" key="13">
    <source>
        <dbReference type="Google" id="ProtNLM"/>
    </source>
</evidence>
<keyword evidence="6 10" id="KW-1133">Transmembrane helix</keyword>
<organism evidence="11 12">
    <name type="scientific">Strigamia maritima</name>
    <name type="common">European centipede</name>
    <name type="synonym">Geophilus maritimus</name>
    <dbReference type="NCBI Taxonomy" id="126957"/>
    <lineage>
        <taxon>Eukaryota</taxon>
        <taxon>Metazoa</taxon>
        <taxon>Ecdysozoa</taxon>
        <taxon>Arthropoda</taxon>
        <taxon>Myriapoda</taxon>
        <taxon>Chilopoda</taxon>
        <taxon>Pleurostigmophora</taxon>
        <taxon>Geophilomorpha</taxon>
        <taxon>Linotaeniidae</taxon>
        <taxon>Strigamia</taxon>
    </lineage>
</organism>
<dbReference type="eggNOG" id="KOG0223">
    <property type="taxonomic scope" value="Eukaryota"/>
</dbReference>
<keyword evidence="3 8" id="KW-0813">Transport</keyword>
<reference evidence="11" key="2">
    <citation type="submission" date="2015-02" db="UniProtKB">
        <authorList>
            <consortium name="EnsemblMetazoa"/>
        </authorList>
    </citation>
    <scope>IDENTIFICATION</scope>
</reference>
<evidence type="ECO:0000256" key="5">
    <source>
        <dbReference type="ARBA" id="ARBA00022692"/>
    </source>
</evidence>
<comment type="similarity">
    <text evidence="2 8">Belongs to the MIP/aquaporin (TC 1.A.8) family.</text>
</comment>
<dbReference type="InterPro" id="IPR000425">
    <property type="entry name" value="MIP"/>
</dbReference>
<sequence>MMMSSSGGITNVHSPVEVVRRYLDSLPQEIPFKEEVRSFHFWKSVRSEFLATLVIVLLGCGACVHWTPLDNKNNGANEVVEELKVALAFGVAVGTMVQCMGHISGAHANPAVSVAMLVTRNISVLRASLYIVAQCLGATAGAAILYGLTPPSLRHGLGVTQLHSRVHPSQAFGVEFMSTLVVVLTVMANVDPQRADMGFKALSIGLAYTGGHLFGFRSTGASMNPARSLGPAVVMNSWKNHWVYWVGPILGGIIGGFTYEYTQDSSRGPQHFKRSFRRRRDINQQLKRDSHSGLSSHDTELASNDCRV</sequence>
<evidence type="ECO:0000256" key="6">
    <source>
        <dbReference type="ARBA" id="ARBA00022989"/>
    </source>
</evidence>
<evidence type="ECO:0000256" key="9">
    <source>
        <dbReference type="SAM" id="MobiDB-lite"/>
    </source>
</evidence>
<proteinExistence type="inferred from homology"/>
<dbReference type="PROSITE" id="PS00221">
    <property type="entry name" value="MIP"/>
    <property type="match status" value="1"/>
</dbReference>